<dbReference type="RefSeq" id="WP_161901061.1">
    <property type="nucleotide sequence ID" value="NZ_MAEL01000010.1"/>
</dbReference>
<dbReference type="InterPro" id="IPR001585">
    <property type="entry name" value="TAL/FSA"/>
</dbReference>
<dbReference type="EMBL" id="MAEL01000010">
    <property type="protein sequence ID" value="KAF1305745.1"/>
    <property type="molecule type" value="Genomic_DNA"/>
</dbReference>
<dbReference type="PROSITE" id="PS01054">
    <property type="entry name" value="TRANSALDOLASE_1"/>
    <property type="match status" value="1"/>
</dbReference>
<accession>A0ABQ6Z2X0</accession>
<dbReference type="InterPro" id="IPR013785">
    <property type="entry name" value="Aldolase_TIM"/>
</dbReference>
<dbReference type="Proteomes" id="UP000782705">
    <property type="component" value="Unassembled WGS sequence"/>
</dbReference>
<comment type="subcellular location">
    <subcellularLocation>
        <location evidence="1">Cytoplasm</location>
    </subcellularLocation>
</comment>
<organism evidence="3 4">
    <name type="scientific">Candidatus Enterococcus willemsii</name>
    <dbReference type="NCBI Taxonomy" id="1857215"/>
    <lineage>
        <taxon>Bacteria</taxon>
        <taxon>Bacillati</taxon>
        <taxon>Bacillota</taxon>
        <taxon>Bacilli</taxon>
        <taxon>Lactobacillales</taxon>
        <taxon>Enterococcaceae</taxon>
        <taxon>Enterococcus</taxon>
    </lineage>
</organism>
<protein>
    <submittedName>
        <fullName evidence="3">Fructose-bisphosphate aldolase</fullName>
    </submittedName>
</protein>
<dbReference type="Pfam" id="PF00923">
    <property type="entry name" value="TAL_FSA"/>
    <property type="match status" value="1"/>
</dbReference>
<evidence type="ECO:0000313" key="3">
    <source>
        <dbReference type="EMBL" id="KAF1305745.1"/>
    </source>
</evidence>
<dbReference type="Gene3D" id="3.20.20.70">
    <property type="entry name" value="Aldolase class I"/>
    <property type="match status" value="1"/>
</dbReference>
<reference evidence="3 4" key="1">
    <citation type="submission" date="2016-06" db="EMBL/GenBank/DDBJ databases">
        <title>Four novel species of enterococci isolated from chicken manure.</title>
        <authorList>
            <person name="Van Tyne D."/>
        </authorList>
    </citation>
    <scope>NUCLEOTIDE SEQUENCE [LARGE SCALE GENOMIC DNA]</scope>
    <source>
        <strain evidence="3 4">CU12B</strain>
    </source>
</reference>
<dbReference type="NCBIfam" id="NF009299">
    <property type="entry name" value="PRK12656.1"/>
    <property type="match status" value="1"/>
</dbReference>
<dbReference type="PANTHER" id="PTHR10683:SF28">
    <property type="entry name" value="TRANSALDOLASE C"/>
    <property type="match status" value="1"/>
</dbReference>
<dbReference type="CDD" id="cd00956">
    <property type="entry name" value="Transaldolase_FSA"/>
    <property type="match status" value="1"/>
</dbReference>
<gene>
    <name evidence="3" type="ORF">BAU17_00400</name>
</gene>
<evidence type="ECO:0000256" key="2">
    <source>
        <dbReference type="ARBA" id="ARBA00023270"/>
    </source>
</evidence>
<dbReference type="InterPro" id="IPR018225">
    <property type="entry name" value="Transaldolase_AS"/>
</dbReference>
<sequence length="226" mass="24795">MEFMLDTVDLEKIRYYQAILPLAGVTSNPTILKQAGKIDFYDHLKEIQSIIGAASLHVQVVGETAEEIIADAEQILAHLGKEVYIKIPVNEAGLTAIKQLKKQAVRITATAIYTEIQGYLAIAAGADYLAPYYNRMENLNIDAADIIGALVAEITRTKSNSKVLAASFKNVAQLNTACRVGAHAITAGPDIFDQAFKMPAIQQAVTDFHNDWRETFSVENVKELTE</sequence>
<evidence type="ECO:0000313" key="4">
    <source>
        <dbReference type="Proteomes" id="UP000782705"/>
    </source>
</evidence>
<keyword evidence="2" id="KW-0704">Schiff base</keyword>
<comment type="caution">
    <text evidence="3">The sequence shown here is derived from an EMBL/GenBank/DDBJ whole genome shotgun (WGS) entry which is preliminary data.</text>
</comment>
<dbReference type="PANTHER" id="PTHR10683">
    <property type="entry name" value="TRANSALDOLASE"/>
    <property type="match status" value="1"/>
</dbReference>
<dbReference type="InterPro" id="IPR033919">
    <property type="entry name" value="TSA/FSA_arc/bac"/>
</dbReference>
<proteinExistence type="predicted"/>
<evidence type="ECO:0000256" key="1">
    <source>
        <dbReference type="ARBA" id="ARBA00004496"/>
    </source>
</evidence>
<keyword evidence="4" id="KW-1185">Reference proteome</keyword>
<name>A0ABQ6Z2X0_9ENTE</name>
<dbReference type="SUPFAM" id="SSF51569">
    <property type="entry name" value="Aldolase"/>
    <property type="match status" value="1"/>
</dbReference>